<keyword evidence="9" id="KW-1133">Transmembrane helix</keyword>
<evidence type="ECO:0000256" key="15">
    <source>
        <dbReference type="ARBA" id="ARBA00048041"/>
    </source>
</evidence>
<comment type="catalytic activity">
    <reaction evidence="14">
        <text>hypotaurine + NADH + O2 + H(+) = taurine + NAD(+) + H2O</text>
        <dbReference type="Rhea" id="RHEA:74111"/>
        <dbReference type="ChEBI" id="CHEBI:15377"/>
        <dbReference type="ChEBI" id="CHEBI:15378"/>
        <dbReference type="ChEBI" id="CHEBI:15379"/>
        <dbReference type="ChEBI" id="CHEBI:57540"/>
        <dbReference type="ChEBI" id="CHEBI:57853"/>
        <dbReference type="ChEBI" id="CHEBI:57945"/>
        <dbReference type="ChEBI" id="CHEBI:507393"/>
        <dbReference type="EC" id="1.14.13.8"/>
    </reaction>
    <physiologicalReaction direction="left-to-right" evidence="14">
        <dbReference type="Rhea" id="RHEA:74112"/>
    </physiologicalReaction>
</comment>
<dbReference type="Gene3D" id="3.50.50.60">
    <property type="entry name" value="FAD/NAD(P)-binding domain"/>
    <property type="match status" value="1"/>
</dbReference>
<dbReference type="EMBL" id="MRZV01001368">
    <property type="protein sequence ID" value="PIK38358.1"/>
    <property type="molecule type" value="Genomic_DNA"/>
</dbReference>
<keyword evidence="23" id="KW-1185">Reference proteome</keyword>
<keyword evidence="5" id="KW-0812">Transmembrane</keyword>
<dbReference type="PRINTS" id="PR01121">
    <property type="entry name" value="FMOXYGENASE1"/>
</dbReference>
<dbReference type="EMBL" id="MRZV01001061">
    <property type="protein sequence ID" value="PIK41015.1"/>
    <property type="molecule type" value="Genomic_DNA"/>
</dbReference>
<dbReference type="InterPro" id="IPR050346">
    <property type="entry name" value="FMO-like"/>
</dbReference>
<evidence type="ECO:0000256" key="2">
    <source>
        <dbReference type="ARBA" id="ARBA00004389"/>
    </source>
</evidence>
<evidence type="ECO:0000256" key="17">
    <source>
        <dbReference type="ARBA" id="ARBA00049443"/>
    </source>
</evidence>
<keyword evidence="6 18" id="KW-0256">Endoplasmic reticulum</keyword>
<evidence type="ECO:0000256" key="10">
    <source>
        <dbReference type="ARBA" id="ARBA00023002"/>
    </source>
</evidence>
<evidence type="ECO:0000256" key="7">
    <source>
        <dbReference type="ARBA" id="ARBA00022827"/>
    </source>
</evidence>
<proteinExistence type="inferred from homology"/>
<dbReference type="Proteomes" id="UP000230750">
    <property type="component" value="Unassembled WGS sequence"/>
</dbReference>
<dbReference type="OrthoDB" id="66881at2759"/>
<protein>
    <recommendedName>
        <fullName evidence="19">Flavin-containing monooxygenase</fullName>
        <ecNumber evidence="19">1.-.-.-</ecNumber>
    </recommendedName>
</protein>
<dbReference type="PIRSF" id="PIRSF000332">
    <property type="entry name" value="FMO"/>
    <property type="match status" value="1"/>
</dbReference>
<evidence type="ECO:0000256" key="3">
    <source>
        <dbReference type="ARBA" id="ARBA00009183"/>
    </source>
</evidence>
<comment type="catalytic activity">
    <reaction evidence="16">
        <text>trimethylamine + NADPH + O2 = trimethylamine N-oxide + NADP(+) + H2O</text>
        <dbReference type="Rhea" id="RHEA:31979"/>
        <dbReference type="ChEBI" id="CHEBI:15377"/>
        <dbReference type="ChEBI" id="CHEBI:15379"/>
        <dbReference type="ChEBI" id="CHEBI:15724"/>
        <dbReference type="ChEBI" id="CHEBI:57783"/>
        <dbReference type="ChEBI" id="CHEBI:58349"/>
        <dbReference type="ChEBI" id="CHEBI:58389"/>
        <dbReference type="EC" id="1.14.13.148"/>
    </reaction>
    <physiologicalReaction direction="left-to-right" evidence="16">
        <dbReference type="Rhea" id="RHEA:31980"/>
    </physiologicalReaction>
</comment>
<evidence type="ECO:0000256" key="4">
    <source>
        <dbReference type="ARBA" id="ARBA00022630"/>
    </source>
</evidence>
<dbReference type="GO" id="GO:0005789">
    <property type="term" value="C:endoplasmic reticulum membrane"/>
    <property type="evidence" value="ECO:0007669"/>
    <property type="project" value="UniProtKB-SubCell"/>
</dbReference>
<comment type="function">
    <text evidence="13">Broad spectrum monooxygenase that catalyzes the oxygenation of a wide variety of nitrogen- and sulfur-containing compounds including xenobiotics. Catalyzes the S-oxygenation of hypotaurine to produce taurine, an organic osmolyte involved in cell volume regulation as well as a variety of cytoprotective and developmental processes. In vitro, catalyzes the N-oxygenation of trimethylamine (TMA) to produce trimethylamine N-oxide (TMAO) and could therefore participate to the detoxification of this compound that is generated by the action of gut microbiota from dietary precursors such as choline, choline containing compounds, betaine or L-carnitine.</text>
</comment>
<reference evidence="22 23" key="1">
    <citation type="journal article" date="2017" name="PLoS Biol.">
        <title>The sea cucumber genome provides insights into morphological evolution and visceral regeneration.</title>
        <authorList>
            <person name="Zhang X."/>
            <person name="Sun L."/>
            <person name="Yuan J."/>
            <person name="Sun Y."/>
            <person name="Gao Y."/>
            <person name="Zhang L."/>
            <person name="Li S."/>
            <person name="Dai H."/>
            <person name="Hamel J.F."/>
            <person name="Liu C."/>
            <person name="Yu Y."/>
            <person name="Liu S."/>
            <person name="Lin W."/>
            <person name="Guo K."/>
            <person name="Jin S."/>
            <person name="Xu P."/>
            <person name="Storey K.B."/>
            <person name="Huan P."/>
            <person name="Zhang T."/>
            <person name="Zhou Y."/>
            <person name="Zhang J."/>
            <person name="Lin C."/>
            <person name="Li X."/>
            <person name="Xing L."/>
            <person name="Huo D."/>
            <person name="Sun M."/>
            <person name="Wang L."/>
            <person name="Mercier A."/>
            <person name="Li F."/>
            <person name="Yang H."/>
            <person name="Xiang J."/>
        </authorList>
    </citation>
    <scope>NUCLEOTIDE SEQUENCE [LARGE SCALE GENOMIC DNA]</scope>
    <source>
        <strain evidence="22">Shaxun</strain>
        <tissue evidence="22">Muscle</tissue>
    </source>
</reference>
<keyword evidence="10 18" id="KW-0560">Oxidoreductase</keyword>
<evidence type="ECO:0000256" key="18">
    <source>
        <dbReference type="PIRNR" id="PIRNR000332"/>
    </source>
</evidence>
<evidence type="ECO:0000256" key="11">
    <source>
        <dbReference type="ARBA" id="ARBA00023033"/>
    </source>
</evidence>
<evidence type="ECO:0000256" key="6">
    <source>
        <dbReference type="ARBA" id="ARBA00022824"/>
    </source>
</evidence>
<evidence type="ECO:0000256" key="13">
    <source>
        <dbReference type="ARBA" id="ARBA00045957"/>
    </source>
</evidence>
<dbReference type="AlphaFoldDB" id="A0A2G8JZ91"/>
<feature type="region of interest" description="Disordered" evidence="20">
    <location>
        <begin position="458"/>
        <end position="486"/>
    </location>
</feature>
<evidence type="ECO:0000256" key="1">
    <source>
        <dbReference type="ARBA" id="ARBA00001974"/>
    </source>
</evidence>
<evidence type="ECO:0000313" key="23">
    <source>
        <dbReference type="Proteomes" id="UP000230750"/>
    </source>
</evidence>
<comment type="caution">
    <text evidence="22">The sequence shown here is derived from an EMBL/GenBank/DDBJ whole genome shotgun (WGS) entry which is preliminary data.</text>
</comment>
<keyword evidence="7 18" id="KW-0274">FAD</keyword>
<gene>
    <name evidence="22" type="ORF">BSL78_22141</name>
    <name evidence="21" type="ORF">BSL78_24790</name>
</gene>
<name>A0A2G8JZ91_STIJA</name>
<evidence type="ECO:0000256" key="20">
    <source>
        <dbReference type="SAM" id="MobiDB-lite"/>
    </source>
</evidence>
<comment type="similarity">
    <text evidence="3 18 19">Belongs to the FMO family.</text>
</comment>
<organism evidence="22 23">
    <name type="scientific">Stichopus japonicus</name>
    <name type="common">Sea cucumber</name>
    <dbReference type="NCBI Taxonomy" id="307972"/>
    <lineage>
        <taxon>Eukaryota</taxon>
        <taxon>Metazoa</taxon>
        <taxon>Echinodermata</taxon>
        <taxon>Eleutherozoa</taxon>
        <taxon>Echinozoa</taxon>
        <taxon>Holothuroidea</taxon>
        <taxon>Aspidochirotacea</taxon>
        <taxon>Aspidochirotida</taxon>
        <taxon>Stichopodidae</taxon>
        <taxon>Apostichopus</taxon>
    </lineage>
</organism>
<dbReference type="PANTHER" id="PTHR23023">
    <property type="entry name" value="DIMETHYLANILINE MONOOXYGENASE"/>
    <property type="match status" value="1"/>
</dbReference>
<evidence type="ECO:0000256" key="14">
    <source>
        <dbReference type="ARBA" id="ARBA00047338"/>
    </source>
</evidence>
<dbReference type="GO" id="GO:0034899">
    <property type="term" value="F:trimethylamine monooxygenase activity"/>
    <property type="evidence" value="ECO:0007669"/>
    <property type="project" value="UniProtKB-EC"/>
</dbReference>
<dbReference type="EC" id="1.-.-.-" evidence="19"/>
<evidence type="ECO:0000256" key="12">
    <source>
        <dbReference type="ARBA" id="ARBA00023136"/>
    </source>
</evidence>
<dbReference type="GO" id="GO:0050660">
    <property type="term" value="F:flavin adenine dinucleotide binding"/>
    <property type="evidence" value="ECO:0007669"/>
    <property type="project" value="InterPro"/>
</dbReference>
<keyword evidence="12 18" id="KW-0472">Membrane</keyword>
<dbReference type="FunFam" id="3.50.50.60:FF:000159">
    <property type="entry name" value="Dimethylaniline monooxygenase [N-oxide-forming]"/>
    <property type="match status" value="1"/>
</dbReference>
<evidence type="ECO:0000256" key="8">
    <source>
        <dbReference type="ARBA" id="ARBA00022857"/>
    </source>
</evidence>
<dbReference type="Pfam" id="PF00743">
    <property type="entry name" value="FMO-like"/>
    <property type="match status" value="1"/>
</dbReference>
<evidence type="ECO:0000256" key="16">
    <source>
        <dbReference type="ARBA" id="ARBA00048088"/>
    </source>
</evidence>
<comment type="catalytic activity">
    <reaction evidence="15">
        <text>hypotaurine + NADPH + O2 + H(+) = taurine + NADP(+) + H2O</text>
        <dbReference type="Rhea" id="RHEA:69819"/>
        <dbReference type="ChEBI" id="CHEBI:15377"/>
        <dbReference type="ChEBI" id="CHEBI:15378"/>
        <dbReference type="ChEBI" id="CHEBI:15379"/>
        <dbReference type="ChEBI" id="CHEBI:57783"/>
        <dbReference type="ChEBI" id="CHEBI:57853"/>
        <dbReference type="ChEBI" id="CHEBI:58349"/>
        <dbReference type="ChEBI" id="CHEBI:507393"/>
        <dbReference type="EC" id="1.14.13.8"/>
    </reaction>
    <physiologicalReaction direction="left-to-right" evidence="15">
        <dbReference type="Rhea" id="RHEA:69820"/>
    </physiologicalReaction>
</comment>
<dbReference type="InterPro" id="IPR020946">
    <property type="entry name" value="Flavin_mOase-like"/>
</dbReference>
<keyword evidence="8 18" id="KW-0521">NADP</keyword>
<keyword evidence="4 18" id="KW-0285">Flavoprotein</keyword>
<evidence type="ECO:0000313" key="22">
    <source>
        <dbReference type="EMBL" id="PIK41015.1"/>
    </source>
</evidence>
<dbReference type="SUPFAM" id="SSF51905">
    <property type="entry name" value="FAD/NAD(P)-binding domain"/>
    <property type="match status" value="2"/>
</dbReference>
<comment type="subcellular location">
    <subcellularLocation>
        <location evidence="2">Endoplasmic reticulum membrane</location>
        <topology evidence="2">Single-pass membrane protein</topology>
    </subcellularLocation>
</comment>
<accession>A0A2G8JZ91</accession>
<dbReference type="GO" id="GO:0050661">
    <property type="term" value="F:NADP binding"/>
    <property type="evidence" value="ECO:0007669"/>
    <property type="project" value="InterPro"/>
</dbReference>
<evidence type="ECO:0000256" key="9">
    <source>
        <dbReference type="ARBA" id="ARBA00022989"/>
    </source>
</evidence>
<dbReference type="PRINTS" id="PR00370">
    <property type="entry name" value="FMOXYGENASE"/>
</dbReference>
<keyword evidence="11 18" id="KW-0503">Monooxygenase</keyword>
<comment type="catalytic activity">
    <reaction evidence="17">
        <text>N,N-dimethylaniline + NADPH + O2 + H(+) = N,N-dimethylaniline N-oxide + NADP(+) + H2O</text>
        <dbReference type="Rhea" id="RHEA:24468"/>
        <dbReference type="ChEBI" id="CHEBI:15377"/>
        <dbReference type="ChEBI" id="CHEBI:15378"/>
        <dbReference type="ChEBI" id="CHEBI:15379"/>
        <dbReference type="ChEBI" id="CHEBI:16269"/>
        <dbReference type="ChEBI" id="CHEBI:17735"/>
        <dbReference type="ChEBI" id="CHEBI:57783"/>
        <dbReference type="ChEBI" id="CHEBI:58349"/>
        <dbReference type="EC" id="1.14.13.8"/>
    </reaction>
    <physiologicalReaction direction="left-to-right" evidence="17">
        <dbReference type="Rhea" id="RHEA:24469"/>
    </physiologicalReaction>
</comment>
<dbReference type="InterPro" id="IPR002253">
    <property type="entry name" value="Flavin_mOase_1"/>
</dbReference>
<feature type="compositionally biased region" description="Low complexity" evidence="20">
    <location>
        <begin position="458"/>
        <end position="471"/>
    </location>
</feature>
<dbReference type="InterPro" id="IPR000960">
    <property type="entry name" value="Flavin_mOase"/>
</dbReference>
<evidence type="ECO:0000256" key="5">
    <source>
        <dbReference type="ARBA" id="ARBA00022692"/>
    </source>
</evidence>
<evidence type="ECO:0000256" key="19">
    <source>
        <dbReference type="RuleBase" id="RU361177"/>
    </source>
</evidence>
<dbReference type="InterPro" id="IPR036188">
    <property type="entry name" value="FAD/NAD-bd_sf"/>
</dbReference>
<comment type="cofactor">
    <cofactor evidence="1 18 19">
        <name>FAD</name>
        <dbReference type="ChEBI" id="CHEBI:57692"/>
    </cofactor>
</comment>
<sequence length="486" mass="54945">MVRVAILGAGASGLTAIKCCLDEGLEPVCFEKTDDIGGLWLYRGDTNKFPELGCVFKSTVINTSKEIMSFSDFPCPKEFANFMHNRQVYQYLKLYADKFGLMKHIQFNNSVTSAKKAADFDSTGRWDIEIKDEVTGDKKMETFDALFVCNGHHAKPYIPDFPGIDDFQGTKLHTHYYRTPDSFKDKRVVVIGIGNSGGDAAVELSRWASQVYLSTRRGTWVIHRISDFGIPVDILNVKRFLFLAPLWLQNAFFEFKLNLNVNHKLYGLLPKHKALSAHPMVNDDLPNRIANGTVIIKPNIKRFTKNGVEFEDGTFEDNIDVVIIGTGYEFGYPFLPESVIKVEKNKVDLYKYVFPPDLEKPTLAVVGLVQPWGAINPLSELQCRWAARVFKGVTELPQRRKCTKISSRNENPWLRGTSPHSVTPFKLILWSTVTIWRLSLGSNRTFRKCFSDRDPCFSSRASSAPFSRTSTGSKDQVNGRVQGRPL</sequence>
<evidence type="ECO:0000313" key="21">
    <source>
        <dbReference type="EMBL" id="PIK38358.1"/>
    </source>
</evidence>
<dbReference type="STRING" id="307972.A0A2G8JZ91"/>
<dbReference type="GO" id="GO:0004499">
    <property type="term" value="F:N,N-dimethylaniline monooxygenase activity"/>
    <property type="evidence" value="ECO:0007669"/>
    <property type="project" value="UniProtKB-UniRule"/>
</dbReference>